<evidence type="ECO:0000256" key="1">
    <source>
        <dbReference type="ARBA" id="ARBA00004843"/>
    </source>
</evidence>
<feature type="binding site" evidence="7">
    <location>
        <begin position="123"/>
        <end position="126"/>
    </location>
    <ligand>
        <name>substrate</name>
    </ligand>
</feature>
<evidence type="ECO:0000313" key="11">
    <source>
        <dbReference type="Proteomes" id="UP000665561"/>
    </source>
</evidence>
<feature type="domain" description="Lactate/malate dehydrogenase N-terminal" evidence="8">
    <location>
        <begin position="7"/>
        <end position="145"/>
    </location>
</feature>
<dbReference type="NCBIfam" id="TIGR01771">
    <property type="entry name" value="L-LDH-NAD"/>
    <property type="match status" value="1"/>
</dbReference>
<protein>
    <recommendedName>
        <fullName evidence="3 7">L-lactate dehydrogenase</fullName>
        <shortName evidence="7">L-LDH</shortName>
        <ecNumber evidence="3 7">1.1.1.27</ecNumber>
    </recommendedName>
</protein>
<comment type="subunit">
    <text evidence="7">Homotetramer.</text>
</comment>
<evidence type="ECO:0000256" key="4">
    <source>
        <dbReference type="ARBA" id="ARBA00023002"/>
    </source>
</evidence>
<feature type="binding site" evidence="7">
    <location>
        <position position="91"/>
    </location>
    <ligand>
        <name>substrate</name>
    </ligand>
</feature>
<evidence type="ECO:0000256" key="3">
    <source>
        <dbReference type="ARBA" id="ARBA00012967"/>
    </source>
</evidence>
<dbReference type="Gene3D" id="3.40.50.720">
    <property type="entry name" value="NAD(P)-binding Rossmann-like Domain"/>
    <property type="match status" value="1"/>
</dbReference>
<dbReference type="GO" id="GO:0004459">
    <property type="term" value="F:L-lactate dehydrogenase (NAD+) activity"/>
    <property type="evidence" value="ECO:0007669"/>
    <property type="project" value="UniProtKB-EC"/>
</dbReference>
<evidence type="ECO:0000259" key="8">
    <source>
        <dbReference type="Pfam" id="PF00056"/>
    </source>
</evidence>
<dbReference type="EMBL" id="JAAAMV010000003">
    <property type="protein sequence ID" value="NBD23629.1"/>
    <property type="molecule type" value="Genomic_DNA"/>
</dbReference>
<dbReference type="CDD" id="cd05291">
    <property type="entry name" value="HicDH_like"/>
    <property type="match status" value="1"/>
</dbReference>
<keyword evidence="4 7" id="KW-0560">Oxidoreductase</keyword>
<keyword evidence="11" id="KW-1185">Reference proteome</keyword>
<gene>
    <name evidence="7" type="primary">ldh</name>
    <name evidence="10" type="ORF">GT019_07070</name>
</gene>
<proteinExistence type="inferred from homology"/>
<evidence type="ECO:0000256" key="6">
    <source>
        <dbReference type="ARBA" id="ARBA00049258"/>
    </source>
</evidence>
<dbReference type="RefSeq" id="WP_161742307.1">
    <property type="nucleotide sequence ID" value="NZ_JAAAMV010000003.1"/>
</dbReference>
<dbReference type="SUPFAM" id="SSF56327">
    <property type="entry name" value="LDH C-terminal domain-like"/>
    <property type="match status" value="1"/>
</dbReference>
<feature type="binding site" evidence="7">
    <location>
        <position position="37"/>
    </location>
    <ligand>
        <name>NAD(+)</name>
        <dbReference type="ChEBI" id="CHEBI:57540"/>
    </ligand>
</feature>
<comment type="similarity">
    <text evidence="2 7">Belongs to the LDH/MDH superfamily. LDH family.</text>
</comment>
<feature type="binding site" evidence="7">
    <location>
        <begin position="121"/>
        <end position="123"/>
    </location>
    <ligand>
        <name>NAD(+)</name>
        <dbReference type="ChEBI" id="CHEBI:57540"/>
    </ligand>
</feature>
<comment type="caution">
    <text evidence="7">Lacks conserved residue(s) required for the propagation of feature annotation.</text>
</comment>
<comment type="caution">
    <text evidence="10">The sequence shown here is derived from an EMBL/GenBank/DDBJ whole genome shotgun (WGS) entry which is preliminary data.</text>
</comment>
<feature type="binding site" evidence="7">
    <location>
        <position position="146"/>
    </location>
    <ligand>
        <name>NAD(+)</name>
        <dbReference type="ChEBI" id="CHEBI:57540"/>
    </ligand>
</feature>
<feature type="binding site" evidence="7">
    <location>
        <position position="16"/>
    </location>
    <ligand>
        <name>NAD(+)</name>
        <dbReference type="ChEBI" id="CHEBI:57540"/>
    </ligand>
</feature>
<feature type="binding site" evidence="7">
    <location>
        <position position="233"/>
    </location>
    <ligand>
        <name>substrate</name>
    </ligand>
</feature>
<comment type="pathway">
    <text evidence="1 7">Fermentation; pyruvate fermentation to lactate; (S)-lactate from pyruvate: step 1/1.</text>
</comment>
<dbReference type="Gene3D" id="3.90.110.10">
    <property type="entry name" value="Lactate dehydrogenase/glycoside hydrolase, family 4, C-terminal"/>
    <property type="match status" value="1"/>
</dbReference>
<feature type="active site" description="Proton acceptor" evidence="7">
    <location>
        <position position="178"/>
    </location>
</feature>
<sequence>MGSKVRKVVIVGVGYVGSTCAYSLINQAVCDEIMLVDRTPERAYAQALDLSHCMDFVHARTKITPGTFAQCGDADVVVLCVGIRPKNIQSRLEVLESAYEIHEPLVGQIMASGFAGILLVASNPVDIVTYAVWRLSGLPRSQVIGSGTSIDTSRLKTLLSYYLPVDPRSVSGYVLGEHGDSQFPVWSHVTIGGKPLLDILAQHPARFGHLKLDDIARQTKETGLEIYKVKGSTYYGIGNALAYIIRSVLNDDHKIIAVSAILDGEYGYADLCLGVPAIITRSGMREIVELNLSPFEQEQLAQSAAVIRQAIASLPLPPA</sequence>
<keyword evidence="5 7" id="KW-0520">NAD</keyword>
<comment type="function">
    <text evidence="7">Catalyzes the conversion of lactate to pyruvate.</text>
</comment>
<dbReference type="InterPro" id="IPR018177">
    <property type="entry name" value="L-lactate_DH_AS"/>
</dbReference>
<dbReference type="Proteomes" id="UP000665561">
    <property type="component" value="Unassembled WGS sequence"/>
</dbReference>
<dbReference type="InterPro" id="IPR011304">
    <property type="entry name" value="L-lactate_DH"/>
</dbReference>
<dbReference type="InterPro" id="IPR015955">
    <property type="entry name" value="Lactate_DH/Glyco_Ohase_4_C"/>
</dbReference>
<feature type="domain" description="Lactate/malate dehydrogenase C-terminal" evidence="9">
    <location>
        <begin position="148"/>
        <end position="312"/>
    </location>
</feature>
<dbReference type="InterPro" id="IPR036291">
    <property type="entry name" value="NAD(P)-bd_dom_sf"/>
</dbReference>
<keyword evidence="7" id="KW-0963">Cytoplasm</keyword>
<dbReference type="PRINTS" id="PR00086">
    <property type="entry name" value="LLDHDRGNASE"/>
</dbReference>
<feature type="binding site" evidence="7">
    <location>
        <begin position="151"/>
        <end position="154"/>
    </location>
    <ligand>
        <name>substrate</name>
    </ligand>
</feature>
<dbReference type="InterPro" id="IPR001236">
    <property type="entry name" value="Lactate/malate_DH_N"/>
</dbReference>
<comment type="subcellular location">
    <subcellularLocation>
        <location evidence="7">Cytoplasm</location>
    </subcellularLocation>
</comment>
<dbReference type="HAMAP" id="MF_00488">
    <property type="entry name" value="Lactate_dehydrog"/>
    <property type="match status" value="1"/>
</dbReference>
<dbReference type="Pfam" id="PF02866">
    <property type="entry name" value="Ldh_1_C"/>
    <property type="match status" value="1"/>
</dbReference>
<dbReference type="InterPro" id="IPR022383">
    <property type="entry name" value="Lactate/malate_DH_C"/>
</dbReference>
<organism evidence="10 11">
    <name type="scientific">Paenibacillus glycinis</name>
    <dbReference type="NCBI Taxonomy" id="2697035"/>
    <lineage>
        <taxon>Bacteria</taxon>
        <taxon>Bacillati</taxon>
        <taxon>Bacillota</taxon>
        <taxon>Bacilli</taxon>
        <taxon>Bacillales</taxon>
        <taxon>Paenibacillaceae</taxon>
        <taxon>Paenibacillus</taxon>
    </lineage>
</organism>
<evidence type="ECO:0000256" key="2">
    <source>
        <dbReference type="ARBA" id="ARBA00006054"/>
    </source>
</evidence>
<dbReference type="Pfam" id="PF00056">
    <property type="entry name" value="Ldh_1_N"/>
    <property type="match status" value="1"/>
</dbReference>
<feature type="binding site" evidence="7">
    <location>
        <position position="42"/>
    </location>
    <ligand>
        <name>NAD(+)</name>
        <dbReference type="ChEBI" id="CHEBI:57540"/>
    </ligand>
</feature>
<dbReference type="PANTHER" id="PTHR43128">
    <property type="entry name" value="L-2-HYDROXYCARBOXYLATE DEHYDROGENASE (NAD(P)(+))"/>
    <property type="match status" value="1"/>
</dbReference>
<evidence type="ECO:0000259" key="9">
    <source>
        <dbReference type="Pfam" id="PF02866"/>
    </source>
</evidence>
<dbReference type="EC" id="1.1.1.27" evidence="3 7"/>
<reference evidence="10 11" key="1">
    <citation type="submission" date="2020-01" db="EMBL/GenBank/DDBJ databases">
        <title>Paenibacillus soybeanensis sp. nov. isolated from the nodules of soybean (Glycine max(L.) Merr).</title>
        <authorList>
            <person name="Wang H."/>
        </authorList>
    </citation>
    <scope>NUCLEOTIDE SEQUENCE [LARGE SCALE GENOMIC DNA]</scope>
    <source>
        <strain evidence="10 11">T1</strain>
    </source>
</reference>
<dbReference type="PROSITE" id="PS00064">
    <property type="entry name" value="L_LDH"/>
    <property type="match status" value="1"/>
</dbReference>
<dbReference type="NCBIfam" id="NF000824">
    <property type="entry name" value="PRK00066.1"/>
    <property type="match status" value="1"/>
</dbReference>
<name>A0ABW9XLX9_9BACL</name>
<evidence type="ECO:0000256" key="5">
    <source>
        <dbReference type="ARBA" id="ARBA00023027"/>
    </source>
</evidence>
<evidence type="ECO:0000256" key="7">
    <source>
        <dbReference type="HAMAP-Rule" id="MF_00488"/>
    </source>
</evidence>
<evidence type="ECO:0000313" key="10">
    <source>
        <dbReference type="EMBL" id="NBD23629.1"/>
    </source>
</evidence>
<dbReference type="PANTHER" id="PTHR43128:SF16">
    <property type="entry name" value="L-LACTATE DEHYDROGENASE"/>
    <property type="match status" value="1"/>
</dbReference>
<accession>A0ABW9XLX9</accession>
<dbReference type="SUPFAM" id="SSF51735">
    <property type="entry name" value="NAD(P)-binding Rossmann-fold domains"/>
    <property type="match status" value="1"/>
</dbReference>
<comment type="catalytic activity">
    <reaction evidence="6 7">
        <text>(S)-lactate + NAD(+) = pyruvate + NADH + H(+)</text>
        <dbReference type="Rhea" id="RHEA:23444"/>
        <dbReference type="ChEBI" id="CHEBI:15361"/>
        <dbReference type="ChEBI" id="CHEBI:15378"/>
        <dbReference type="ChEBI" id="CHEBI:16651"/>
        <dbReference type="ChEBI" id="CHEBI:57540"/>
        <dbReference type="ChEBI" id="CHEBI:57945"/>
        <dbReference type="EC" id="1.1.1.27"/>
    </reaction>
</comment>
<dbReference type="InterPro" id="IPR001557">
    <property type="entry name" value="L-lactate/malate_DH"/>
</dbReference>
<dbReference type="PIRSF" id="PIRSF000102">
    <property type="entry name" value="Lac_mal_DH"/>
    <property type="match status" value="1"/>
</dbReference>